<dbReference type="PROSITE" id="PS00028">
    <property type="entry name" value="ZINC_FINGER_C2H2_1"/>
    <property type="match status" value="2"/>
</dbReference>
<evidence type="ECO:0000259" key="6">
    <source>
        <dbReference type="PROSITE" id="PS50157"/>
    </source>
</evidence>
<dbReference type="PROSITE" id="PS50157">
    <property type="entry name" value="ZINC_FINGER_C2H2_2"/>
    <property type="match status" value="2"/>
</dbReference>
<dbReference type="PANTHER" id="PTHR23235">
    <property type="entry name" value="KRUEPPEL-LIKE TRANSCRIPTION FACTOR"/>
    <property type="match status" value="1"/>
</dbReference>
<dbReference type="Gene3D" id="3.30.160.60">
    <property type="entry name" value="Classic Zinc Finger"/>
    <property type="match status" value="2"/>
</dbReference>
<proteinExistence type="predicted"/>
<dbReference type="Proteomes" id="UP000054477">
    <property type="component" value="Unassembled WGS sequence"/>
</dbReference>
<evidence type="ECO:0000313" key="8">
    <source>
        <dbReference type="Proteomes" id="UP000054477"/>
    </source>
</evidence>
<name>A0A0C9X8E5_9AGAR</name>
<dbReference type="STRING" id="1095629.A0A0C9X8E5"/>
<evidence type="ECO:0000256" key="4">
    <source>
        <dbReference type="PROSITE-ProRule" id="PRU00042"/>
    </source>
</evidence>
<protein>
    <recommendedName>
        <fullName evidence="6">C2H2-type domain-containing protein</fullName>
    </recommendedName>
</protein>
<keyword evidence="2 4" id="KW-0863">Zinc-finger</keyword>
<dbReference type="Pfam" id="PF00096">
    <property type="entry name" value="zf-C2H2"/>
    <property type="match status" value="2"/>
</dbReference>
<dbReference type="InterPro" id="IPR036236">
    <property type="entry name" value="Znf_C2H2_sf"/>
</dbReference>
<dbReference type="GO" id="GO:0000981">
    <property type="term" value="F:DNA-binding transcription factor activity, RNA polymerase II-specific"/>
    <property type="evidence" value="ECO:0007669"/>
    <property type="project" value="TreeGrafter"/>
</dbReference>
<sequence length="228" mass="25687">MSYNSFSLPPEMSGGNATDNYLFYYTYDNLNDVLGHWEQLINHKIVEGPTQWQPPSEGNTNYIRTGPLITSTKSFFDDGDTQSWTNFLSSAIATWDQQDWFSEPPFQASGPSTLPASPQDETVPDSSGQSTDMSSTPRRKRLVRKTNHGQVASDRILECTAKRRKSEGRFRCEARNCGQTFTAKHNLLNHANSHEGWKPCKCDRCGKRLGTPTTLRRHIMNLHGEGAI</sequence>
<organism evidence="7 8">
    <name type="scientific">Laccaria amethystina LaAM-08-1</name>
    <dbReference type="NCBI Taxonomy" id="1095629"/>
    <lineage>
        <taxon>Eukaryota</taxon>
        <taxon>Fungi</taxon>
        <taxon>Dikarya</taxon>
        <taxon>Basidiomycota</taxon>
        <taxon>Agaricomycotina</taxon>
        <taxon>Agaricomycetes</taxon>
        <taxon>Agaricomycetidae</taxon>
        <taxon>Agaricales</taxon>
        <taxon>Agaricineae</taxon>
        <taxon>Hydnangiaceae</taxon>
        <taxon>Laccaria</taxon>
    </lineage>
</organism>
<keyword evidence="1" id="KW-0479">Metal-binding</keyword>
<keyword evidence="3" id="KW-0862">Zinc</keyword>
<evidence type="ECO:0000256" key="3">
    <source>
        <dbReference type="ARBA" id="ARBA00022833"/>
    </source>
</evidence>
<reference evidence="7 8" key="1">
    <citation type="submission" date="2014-04" db="EMBL/GenBank/DDBJ databases">
        <authorList>
            <consortium name="DOE Joint Genome Institute"/>
            <person name="Kuo A."/>
            <person name="Kohler A."/>
            <person name="Nagy L.G."/>
            <person name="Floudas D."/>
            <person name="Copeland A."/>
            <person name="Barry K.W."/>
            <person name="Cichocki N."/>
            <person name="Veneault-Fourrey C."/>
            <person name="LaButti K."/>
            <person name="Lindquist E.A."/>
            <person name="Lipzen A."/>
            <person name="Lundell T."/>
            <person name="Morin E."/>
            <person name="Murat C."/>
            <person name="Sun H."/>
            <person name="Tunlid A."/>
            <person name="Henrissat B."/>
            <person name="Grigoriev I.V."/>
            <person name="Hibbett D.S."/>
            <person name="Martin F."/>
            <person name="Nordberg H.P."/>
            <person name="Cantor M.N."/>
            <person name="Hua S.X."/>
        </authorList>
    </citation>
    <scope>NUCLEOTIDE SEQUENCE [LARGE SCALE GENOMIC DNA]</scope>
    <source>
        <strain evidence="7 8">LaAM-08-1</strain>
    </source>
</reference>
<evidence type="ECO:0000256" key="2">
    <source>
        <dbReference type="ARBA" id="ARBA00022771"/>
    </source>
</evidence>
<dbReference type="GO" id="GO:0008270">
    <property type="term" value="F:zinc ion binding"/>
    <property type="evidence" value="ECO:0007669"/>
    <property type="project" value="UniProtKB-KW"/>
</dbReference>
<dbReference type="HOGENOM" id="CLU_1214937_0_0_1"/>
<dbReference type="SUPFAM" id="SSF57667">
    <property type="entry name" value="beta-beta-alpha zinc fingers"/>
    <property type="match status" value="1"/>
</dbReference>
<dbReference type="SMART" id="SM00355">
    <property type="entry name" value="ZnF_C2H2"/>
    <property type="match status" value="2"/>
</dbReference>
<dbReference type="EMBL" id="KN838899">
    <property type="protein sequence ID" value="KIJ92597.1"/>
    <property type="molecule type" value="Genomic_DNA"/>
</dbReference>
<keyword evidence="8" id="KW-1185">Reference proteome</keyword>
<feature type="compositionally biased region" description="Polar residues" evidence="5">
    <location>
        <begin position="109"/>
        <end position="136"/>
    </location>
</feature>
<gene>
    <name evidence="7" type="ORF">K443DRAFT_685162</name>
</gene>
<evidence type="ECO:0000256" key="5">
    <source>
        <dbReference type="SAM" id="MobiDB-lite"/>
    </source>
</evidence>
<dbReference type="InterPro" id="IPR013087">
    <property type="entry name" value="Znf_C2H2_type"/>
</dbReference>
<reference evidence="8" key="2">
    <citation type="submission" date="2015-01" db="EMBL/GenBank/DDBJ databases">
        <title>Evolutionary Origins and Diversification of the Mycorrhizal Mutualists.</title>
        <authorList>
            <consortium name="DOE Joint Genome Institute"/>
            <consortium name="Mycorrhizal Genomics Consortium"/>
            <person name="Kohler A."/>
            <person name="Kuo A."/>
            <person name="Nagy L.G."/>
            <person name="Floudas D."/>
            <person name="Copeland A."/>
            <person name="Barry K.W."/>
            <person name="Cichocki N."/>
            <person name="Veneault-Fourrey C."/>
            <person name="LaButti K."/>
            <person name="Lindquist E.A."/>
            <person name="Lipzen A."/>
            <person name="Lundell T."/>
            <person name="Morin E."/>
            <person name="Murat C."/>
            <person name="Riley R."/>
            <person name="Ohm R."/>
            <person name="Sun H."/>
            <person name="Tunlid A."/>
            <person name="Henrissat B."/>
            <person name="Grigoriev I.V."/>
            <person name="Hibbett D.S."/>
            <person name="Martin F."/>
        </authorList>
    </citation>
    <scope>NUCLEOTIDE SEQUENCE [LARGE SCALE GENOMIC DNA]</scope>
    <source>
        <strain evidence="8">LaAM-08-1</strain>
    </source>
</reference>
<evidence type="ECO:0000313" key="7">
    <source>
        <dbReference type="EMBL" id="KIJ92597.1"/>
    </source>
</evidence>
<dbReference type="GO" id="GO:0000978">
    <property type="term" value="F:RNA polymerase II cis-regulatory region sequence-specific DNA binding"/>
    <property type="evidence" value="ECO:0007669"/>
    <property type="project" value="TreeGrafter"/>
</dbReference>
<accession>A0A0C9X8E5</accession>
<dbReference type="OrthoDB" id="3437960at2759"/>
<feature type="compositionally biased region" description="Basic residues" evidence="5">
    <location>
        <begin position="137"/>
        <end position="147"/>
    </location>
</feature>
<dbReference type="PANTHER" id="PTHR23235:SF120">
    <property type="entry name" value="KRUPPEL-LIKE FACTOR 15"/>
    <property type="match status" value="1"/>
</dbReference>
<feature type="domain" description="C2H2-type" evidence="6">
    <location>
        <begin position="200"/>
        <end position="223"/>
    </location>
</feature>
<dbReference type="AlphaFoldDB" id="A0A0C9X8E5"/>
<feature type="region of interest" description="Disordered" evidence="5">
    <location>
        <begin position="104"/>
        <end position="149"/>
    </location>
</feature>
<feature type="domain" description="C2H2-type" evidence="6">
    <location>
        <begin position="170"/>
        <end position="199"/>
    </location>
</feature>
<evidence type="ECO:0000256" key="1">
    <source>
        <dbReference type="ARBA" id="ARBA00022723"/>
    </source>
</evidence>